<name>A0A369LZT3_9ACTN</name>
<dbReference type="Gene3D" id="3.40.50.1000">
    <property type="entry name" value="HAD superfamily/HAD-like"/>
    <property type="match status" value="2"/>
</dbReference>
<dbReference type="InterPro" id="IPR023214">
    <property type="entry name" value="HAD_sf"/>
</dbReference>
<feature type="compositionally biased region" description="Basic and acidic residues" evidence="1">
    <location>
        <begin position="188"/>
        <end position="199"/>
    </location>
</feature>
<accession>A0A369LZT3</accession>
<comment type="caution">
    <text evidence="2">The sequence shown here is derived from an EMBL/GenBank/DDBJ whole genome shotgun (WGS) entry which is preliminary data.</text>
</comment>
<feature type="region of interest" description="Disordered" evidence="1">
    <location>
        <begin position="163"/>
        <end position="245"/>
    </location>
</feature>
<reference evidence="2 3" key="1">
    <citation type="journal article" date="2018" name="Elife">
        <title>Discovery and characterization of a prevalent human gut bacterial enzyme sufficient for the inactivation of a family of plant toxins.</title>
        <authorList>
            <person name="Koppel N."/>
            <person name="Bisanz J.E."/>
            <person name="Pandelia M.E."/>
            <person name="Turnbaugh P.J."/>
            <person name="Balskus E.P."/>
        </authorList>
    </citation>
    <scope>NUCLEOTIDE SEQUENCE [LARGE SCALE GENOMIC DNA]</scope>
    <source>
        <strain evidence="2 3">3C</strain>
    </source>
</reference>
<dbReference type="Pfam" id="PF13242">
    <property type="entry name" value="Hydrolase_like"/>
    <property type="match status" value="1"/>
</dbReference>
<proteinExistence type="predicted"/>
<keyword evidence="3" id="KW-1185">Reference proteome</keyword>
<protein>
    <submittedName>
        <fullName evidence="2">YqeG family HAD IIIA-type phosphatase</fullName>
    </submittedName>
</protein>
<dbReference type="AlphaFoldDB" id="A0A369LZT3"/>
<dbReference type="InterPro" id="IPR036412">
    <property type="entry name" value="HAD-like_sf"/>
</dbReference>
<dbReference type="EMBL" id="PPTS01000006">
    <property type="protein sequence ID" value="RDB64129.1"/>
    <property type="molecule type" value="Genomic_DNA"/>
</dbReference>
<organism evidence="2 3">
    <name type="scientific">Gordonibacter pamelaeae</name>
    <dbReference type="NCBI Taxonomy" id="471189"/>
    <lineage>
        <taxon>Bacteria</taxon>
        <taxon>Bacillati</taxon>
        <taxon>Actinomycetota</taxon>
        <taxon>Coriobacteriia</taxon>
        <taxon>Eggerthellales</taxon>
        <taxon>Eggerthellaceae</taxon>
        <taxon>Gordonibacter</taxon>
    </lineage>
</organism>
<dbReference type="OrthoDB" id="9787572at2"/>
<evidence type="ECO:0000313" key="3">
    <source>
        <dbReference type="Proteomes" id="UP000254000"/>
    </source>
</evidence>
<dbReference type="SUPFAM" id="SSF56784">
    <property type="entry name" value="HAD-like"/>
    <property type="match status" value="1"/>
</dbReference>
<dbReference type="Proteomes" id="UP000254000">
    <property type="component" value="Unassembled WGS sequence"/>
</dbReference>
<evidence type="ECO:0000313" key="2">
    <source>
        <dbReference type="EMBL" id="RDB64129.1"/>
    </source>
</evidence>
<dbReference type="GeneID" id="78360109"/>
<sequence length="245" mass="25891">MPLLEPDRYFSRLSHVDIERDLLALGFRFVLLDIDNTILTRDTHEVPRDAGFWLAKARDAGITFCLVSNNWHEGVYQLANRLSLPIVAKAVKPLPPAFLRALGKIGATRAATVVIGDQLVTDVLGAHFLGMKAYLLAPLVEQDLPHTLLLRNFERLVMGERKPEGAGVPTACQPPEAADAAASPSTRSRGDAGDSRTEVSPKGTSCGARFASGIPTTSGAGETLADLGGPASGGIDEPARTGGAS</sequence>
<evidence type="ECO:0000256" key="1">
    <source>
        <dbReference type="SAM" id="MobiDB-lite"/>
    </source>
</evidence>
<dbReference type="RefSeq" id="WP_015539552.1">
    <property type="nucleotide sequence ID" value="NZ_CABMMS010000006.1"/>
</dbReference>
<gene>
    <name evidence="2" type="ORF">C1877_10435</name>
</gene>